<dbReference type="RefSeq" id="WP_233352425.1">
    <property type="nucleotide sequence ID" value="NZ_BMFB01000004.1"/>
</dbReference>
<dbReference type="EMBL" id="CP018911">
    <property type="protein sequence ID" value="AZU02557.1"/>
    <property type="molecule type" value="Genomic_DNA"/>
</dbReference>
<evidence type="ECO:0000256" key="6">
    <source>
        <dbReference type="ARBA" id="ARBA00023235"/>
    </source>
</evidence>
<gene>
    <name evidence="8" type="primary">dapF</name>
    <name evidence="10" type="ORF">X907_0006</name>
</gene>
<proteinExistence type="inferred from homology"/>
<dbReference type="EC" id="5.1.1.7" evidence="3 8"/>
<dbReference type="Pfam" id="PF01678">
    <property type="entry name" value="DAP_epimerase"/>
    <property type="match status" value="2"/>
</dbReference>
<dbReference type="UniPathway" id="UPA00034">
    <property type="reaction ID" value="UER00025"/>
</dbReference>
<evidence type="ECO:0000313" key="10">
    <source>
        <dbReference type="EMBL" id="AZU02557.1"/>
    </source>
</evidence>
<feature type="active site" description="Proton acceptor" evidence="8">
    <location>
        <position position="216"/>
    </location>
</feature>
<dbReference type="PANTHER" id="PTHR31689:SF0">
    <property type="entry name" value="DIAMINOPIMELATE EPIMERASE"/>
    <property type="match status" value="1"/>
</dbReference>
<evidence type="ECO:0000256" key="8">
    <source>
        <dbReference type="HAMAP-Rule" id="MF_00197"/>
    </source>
</evidence>
<comment type="catalytic activity">
    <reaction evidence="7 8">
        <text>(2S,6S)-2,6-diaminopimelate = meso-2,6-diaminopimelate</text>
        <dbReference type="Rhea" id="RHEA:15393"/>
        <dbReference type="ChEBI" id="CHEBI:57609"/>
        <dbReference type="ChEBI" id="CHEBI:57791"/>
        <dbReference type="EC" id="5.1.1.7"/>
    </reaction>
</comment>
<feature type="binding site" evidence="8">
    <location>
        <position position="189"/>
    </location>
    <ligand>
        <name>substrate</name>
    </ligand>
</feature>
<comment type="function">
    <text evidence="8">Catalyzes the stereoinversion of LL-2,6-diaminopimelate (L,L-DAP) to meso-diaminopimelate (meso-DAP), a precursor of L-lysine and an essential component of the bacterial peptidoglycan.</text>
</comment>
<protein>
    <recommendedName>
        <fullName evidence="3 8">Diaminopimelate epimerase</fullName>
        <shortName evidence="8">DAP epimerase</shortName>
        <ecNumber evidence="3 8">5.1.1.7</ecNumber>
    </recommendedName>
    <alternativeName>
        <fullName evidence="8">PLP-independent amino acid racemase</fullName>
    </alternativeName>
</protein>
<feature type="site" description="Could be important to modulate the pK values of the two catalytic cysteine residues" evidence="8">
    <location>
        <position position="207"/>
    </location>
</feature>
<organism evidence="10 11">
    <name type="scientific">Glycocaulis alkaliphilus</name>
    <dbReference type="NCBI Taxonomy" id="1434191"/>
    <lineage>
        <taxon>Bacteria</taxon>
        <taxon>Pseudomonadati</taxon>
        <taxon>Pseudomonadota</taxon>
        <taxon>Alphaproteobacteria</taxon>
        <taxon>Maricaulales</taxon>
        <taxon>Maricaulaceae</taxon>
        <taxon>Glycocaulis</taxon>
    </lineage>
</organism>
<dbReference type="AlphaFoldDB" id="A0A3T0E5S4"/>
<keyword evidence="5 8" id="KW-0457">Lysine biosynthesis</keyword>
<dbReference type="HAMAP" id="MF_00197">
    <property type="entry name" value="DAP_epimerase"/>
    <property type="match status" value="1"/>
</dbReference>
<feature type="binding site" evidence="8">
    <location>
        <position position="61"/>
    </location>
    <ligand>
        <name>substrate</name>
    </ligand>
</feature>
<dbReference type="GO" id="GO:0008837">
    <property type="term" value="F:diaminopimelate epimerase activity"/>
    <property type="evidence" value="ECO:0007669"/>
    <property type="project" value="UniProtKB-UniRule"/>
</dbReference>
<evidence type="ECO:0000313" key="11">
    <source>
        <dbReference type="Proteomes" id="UP000286954"/>
    </source>
</evidence>
<comment type="subcellular location">
    <subcellularLocation>
        <location evidence="8">Cytoplasm</location>
    </subcellularLocation>
</comment>
<feature type="binding site" evidence="8">
    <location>
        <begin position="71"/>
        <end position="72"/>
    </location>
    <ligand>
        <name>substrate</name>
    </ligand>
</feature>
<sequence>MRAWAMNGAGNAFIVIDARGRGRPLELSPAQLAALHARHPFDQIMGLEDHGVADATLRVWNADGGEVGACGNGTRAAAWLLFRDHARSRLTFAARGGVLSARQMDNGAVEVDLGQPGLGWRDIPLAREMDTVRLDYTVPLPGGGRLEGPGAVSMGNPHAVFFVDDLAALPLADIGPAIEHDPLFPERVNAGFAQVIDRQTIRLRVWERGAGLTLACGTGACAALVAAHRRGLTGREAVIIADGGELPVRWDADGHVHLSGPVEMEGGLDIEGLA</sequence>
<dbReference type="PROSITE" id="PS01326">
    <property type="entry name" value="DAP_EPIMERASE"/>
    <property type="match status" value="1"/>
</dbReference>
<feature type="site" description="Could be important to modulate the pK values of the two catalytic cysteine residues" evidence="8">
    <location>
        <position position="158"/>
    </location>
</feature>
<comment type="subunit">
    <text evidence="8">Homodimer.</text>
</comment>
<evidence type="ECO:0000256" key="4">
    <source>
        <dbReference type="ARBA" id="ARBA00022605"/>
    </source>
</evidence>
<feature type="binding site" evidence="8">
    <location>
        <position position="156"/>
    </location>
    <ligand>
        <name>substrate</name>
    </ligand>
</feature>
<evidence type="ECO:0000256" key="9">
    <source>
        <dbReference type="PROSITE-ProRule" id="PRU10125"/>
    </source>
</evidence>
<feature type="binding site" evidence="8">
    <location>
        <position position="43"/>
    </location>
    <ligand>
        <name>substrate</name>
    </ligand>
</feature>
<comment type="pathway">
    <text evidence="1 8">Amino-acid biosynthesis; L-lysine biosynthesis via DAP pathway; DL-2,6-diaminopimelate from LL-2,6-diaminopimelate: step 1/1.</text>
</comment>
<evidence type="ECO:0000256" key="2">
    <source>
        <dbReference type="ARBA" id="ARBA00010219"/>
    </source>
</evidence>
<keyword evidence="11" id="KW-1185">Reference proteome</keyword>
<name>A0A3T0E5S4_9PROT</name>
<evidence type="ECO:0000256" key="5">
    <source>
        <dbReference type="ARBA" id="ARBA00023154"/>
    </source>
</evidence>
<evidence type="ECO:0000256" key="1">
    <source>
        <dbReference type="ARBA" id="ARBA00005196"/>
    </source>
</evidence>
<feature type="binding site" evidence="8">
    <location>
        <begin position="217"/>
        <end position="218"/>
    </location>
    <ligand>
        <name>substrate</name>
    </ligand>
</feature>
<feature type="binding site" evidence="8">
    <location>
        <position position="11"/>
    </location>
    <ligand>
        <name>substrate</name>
    </ligand>
</feature>
<comment type="similarity">
    <text evidence="2 8">Belongs to the diaminopimelate epimerase family.</text>
</comment>
<keyword evidence="4 8" id="KW-0028">Amino-acid biosynthesis</keyword>
<evidence type="ECO:0000256" key="7">
    <source>
        <dbReference type="ARBA" id="ARBA00051712"/>
    </source>
</evidence>
<dbReference type="SUPFAM" id="SSF54506">
    <property type="entry name" value="Diaminopimelate epimerase-like"/>
    <property type="match status" value="2"/>
</dbReference>
<keyword evidence="8" id="KW-0963">Cytoplasm</keyword>
<dbReference type="PANTHER" id="PTHR31689">
    <property type="entry name" value="DIAMINOPIMELATE EPIMERASE, CHLOROPLASTIC"/>
    <property type="match status" value="1"/>
</dbReference>
<dbReference type="Proteomes" id="UP000286954">
    <property type="component" value="Chromosome"/>
</dbReference>
<feature type="active site" description="Proton donor" evidence="8">
    <location>
        <position position="70"/>
    </location>
</feature>
<dbReference type="InterPro" id="IPR018510">
    <property type="entry name" value="DAP_epimerase_AS"/>
</dbReference>
<feature type="binding site" evidence="8">
    <location>
        <begin position="207"/>
        <end position="208"/>
    </location>
    <ligand>
        <name>substrate</name>
    </ligand>
</feature>
<dbReference type="GO" id="GO:0005829">
    <property type="term" value="C:cytosol"/>
    <property type="evidence" value="ECO:0007669"/>
    <property type="project" value="TreeGrafter"/>
</dbReference>
<accession>A0A3T0E5S4</accession>
<feature type="active site" evidence="9">
    <location>
        <position position="70"/>
    </location>
</feature>
<keyword evidence="6 8" id="KW-0413">Isomerase</keyword>
<dbReference type="KEGG" id="gak:X907_0006"/>
<dbReference type="GO" id="GO:0009089">
    <property type="term" value="P:lysine biosynthetic process via diaminopimelate"/>
    <property type="evidence" value="ECO:0007669"/>
    <property type="project" value="UniProtKB-UniRule"/>
</dbReference>
<evidence type="ECO:0000256" key="3">
    <source>
        <dbReference type="ARBA" id="ARBA00013080"/>
    </source>
</evidence>
<dbReference type="NCBIfam" id="TIGR00652">
    <property type="entry name" value="DapF"/>
    <property type="match status" value="1"/>
</dbReference>
<reference evidence="10 11" key="1">
    <citation type="submission" date="2016-12" db="EMBL/GenBank/DDBJ databases">
        <title>The genome of dimorphic prosthecate Glycocaulis alkaliphilus 6b-8t, isolated from crude oil dictates its adaptability in petroleum environments.</title>
        <authorList>
            <person name="Wu X.-L."/>
            <person name="Geng S."/>
        </authorList>
    </citation>
    <scope>NUCLEOTIDE SEQUENCE [LARGE SCALE GENOMIC DNA]</scope>
    <source>
        <strain evidence="10 11">6B-8</strain>
    </source>
</reference>
<dbReference type="Gene3D" id="3.10.310.10">
    <property type="entry name" value="Diaminopimelate Epimerase, Chain A, domain 1"/>
    <property type="match status" value="2"/>
</dbReference>
<dbReference type="InterPro" id="IPR001653">
    <property type="entry name" value="DAP_epimerase_DapF"/>
</dbReference>